<sequence length="412" mass="43801">MSSSKLFRSEVAVSRSERVFGEVSVLIPASWQVIGYLLFAAVATAVLFASLATYARIETVGGSIVPAAGVAPIIPTRAGVIVSIGVVEGQTVKAGQVVAIVRSEEDVAVGESVGARIEDAISLQDSSLQLQLSAAQASALSAQRQFEAQRAGFAAEIGQLESQIAFQQTLIENSVRAYDRARRIAERGFISQRDLEALQDTVVSRRQAMSQLTQALASKRSQLAEAAKMSDQSRFQADAQVAALEASRAQLKQQAASAEGNRSYAIRSPLSGQIAALMARIGQPATTQASLMTVVPGDSPLRAELAVPSSAIGFVKRGQQVRLAMDSFPYQRFGTVAGTVLTVAASPISQPGPSGTAVSVYPVVVELSTTYSLAYGRRERLIPGMTLTARIVTDRQSLLQWLFDPLFAVSRR</sequence>
<comment type="caution">
    <text evidence="4">The sequence shown here is derived from an EMBL/GenBank/DDBJ whole genome shotgun (WGS) entry which is preliminary data.</text>
</comment>
<evidence type="ECO:0000256" key="1">
    <source>
        <dbReference type="SAM" id="Coils"/>
    </source>
</evidence>
<evidence type="ECO:0000313" key="5">
    <source>
        <dbReference type="Proteomes" id="UP001197214"/>
    </source>
</evidence>
<keyword evidence="2" id="KW-0472">Membrane</keyword>
<evidence type="ECO:0000313" key="4">
    <source>
        <dbReference type="EMBL" id="MBW4329881.1"/>
    </source>
</evidence>
<evidence type="ECO:0000259" key="3">
    <source>
        <dbReference type="Pfam" id="PF26002"/>
    </source>
</evidence>
<dbReference type="PANTHER" id="PTHR30386:SF28">
    <property type="entry name" value="EXPORTED PROTEIN"/>
    <property type="match status" value="1"/>
</dbReference>
<dbReference type="InterPro" id="IPR058982">
    <property type="entry name" value="Beta-barrel_AprE"/>
</dbReference>
<dbReference type="InterPro" id="IPR050739">
    <property type="entry name" value="MFP"/>
</dbReference>
<keyword evidence="5" id="KW-1185">Reference proteome</keyword>
<keyword evidence="2" id="KW-0812">Transmembrane</keyword>
<feature type="coiled-coil region" evidence="1">
    <location>
        <begin position="234"/>
        <end position="261"/>
    </location>
</feature>
<accession>A0ABS6XKH9</accession>
<reference evidence="4 5" key="1">
    <citation type="submission" date="2021-07" db="EMBL/GenBank/DDBJ databases">
        <title>Stakelama flava sp. nov., a novel endophytic bacterium isolated from branch of Kandelia candel.</title>
        <authorList>
            <person name="Tuo L."/>
        </authorList>
    </citation>
    <scope>NUCLEOTIDE SEQUENCE [LARGE SCALE GENOMIC DNA]</scope>
    <source>
        <strain evidence="4 5">CBK3Z-3</strain>
    </source>
</reference>
<name>A0ABS6XKH9_9SPHN</name>
<proteinExistence type="predicted"/>
<dbReference type="RefSeq" id="WP_219236980.1">
    <property type="nucleotide sequence ID" value="NZ_JAHWZX010000002.1"/>
</dbReference>
<keyword evidence="1" id="KW-0175">Coiled coil</keyword>
<keyword evidence="2" id="KW-1133">Transmembrane helix</keyword>
<dbReference type="EMBL" id="JAHWZX010000002">
    <property type="protein sequence ID" value="MBW4329881.1"/>
    <property type="molecule type" value="Genomic_DNA"/>
</dbReference>
<dbReference type="Proteomes" id="UP001197214">
    <property type="component" value="Unassembled WGS sequence"/>
</dbReference>
<organism evidence="4 5">
    <name type="scientific">Stakelama flava</name>
    <dbReference type="NCBI Taxonomy" id="2860338"/>
    <lineage>
        <taxon>Bacteria</taxon>
        <taxon>Pseudomonadati</taxon>
        <taxon>Pseudomonadota</taxon>
        <taxon>Alphaproteobacteria</taxon>
        <taxon>Sphingomonadales</taxon>
        <taxon>Sphingomonadaceae</taxon>
        <taxon>Stakelama</taxon>
    </lineage>
</organism>
<dbReference type="PANTHER" id="PTHR30386">
    <property type="entry name" value="MEMBRANE FUSION SUBUNIT OF EMRAB-TOLC MULTIDRUG EFFLUX PUMP"/>
    <property type="match status" value="1"/>
</dbReference>
<dbReference type="Pfam" id="PF26002">
    <property type="entry name" value="Beta-barrel_AprE"/>
    <property type="match status" value="1"/>
</dbReference>
<protein>
    <submittedName>
        <fullName evidence="4">HlyD family efflux transporter periplasmic adaptor subunit</fullName>
    </submittedName>
</protein>
<feature type="domain" description="AprE-like beta-barrel" evidence="3">
    <location>
        <begin position="302"/>
        <end position="393"/>
    </location>
</feature>
<feature type="transmembrane region" description="Helical" evidence="2">
    <location>
        <begin position="33"/>
        <end position="54"/>
    </location>
</feature>
<gene>
    <name evidence="4" type="ORF">KY084_03205</name>
</gene>
<evidence type="ECO:0000256" key="2">
    <source>
        <dbReference type="SAM" id="Phobius"/>
    </source>
</evidence>